<comment type="caution">
    <text evidence="1">The sequence shown here is derived from an EMBL/GenBank/DDBJ whole genome shotgun (WGS) entry which is preliminary data.</text>
</comment>
<name>A0A9P6IL03_9FUNG</name>
<feature type="non-terminal residue" evidence="1">
    <location>
        <position position="1"/>
    </location>
</feature>
<protein>
    <submittedName>
        <fullName evidence="1">Uncharacterized protein</fullName>
    </submittedName>
</protein>
<dbReference type="Proteomes" id="UP000749646">
    <property type="component" value="Unassembled WGS sequence"/>
</dbReference>
<evidence type="ECO:0000313" key="1">
    <source>
        <dbReference type="EMBL" id="KAF9932469.1"/>
    </source>
</evidence>
<organism evidence="1 2">
    <name type="scientific">Modicella reniformis</name>
    <dbReference type="NCBI Taxonomy" id="1440133"/>
    <lineage>
        <taxon>Eukaryota</taxon>
        <taxon>Fungi</taxon>
        <taxon>Fungi incertae sedis</taxon>
        <taxon>Mucoromycota</taxon>
        <taxon>Mortierellomycotina</taxon>
        <taxon>Mortierellomycetes</taxon>
        <taxon>Mortierellales</taxon>
        <taxon>Mortierellaceae</taxon>
        <taxon>Modicella</taxon>
    </lineage>
</organism>
<gene>
    <name evidence="1" type="ORF">BGZ65_004464</name>
</gene>
<evidence type="ECO:0000313" key="2">
    <source>
        <dbReference type="Proteomes" id="UP000749646"/>
    </source>
</evidence>
<dbReference type="AlphaFoldDB" id="A0A9P6IL03"/>
<accession>A0A9P6IL03</accession>
<dbReference type="EMBL" id="JAAAHW010010000">
    <property type="protein sequence ID" value="KAF9932469.1"/>
    <property type="molecule type" value="Genomic_DNA"/>
</dbReference>
<reference evidence="1" key="1">
    <citation type="journal article" date="2020" name="Fungal Divers.">
        <title>Resolving the Mortierellaceae phylogeny through synthesis of multi-gene phylogenetics and phylogenomics.</title>
        <authorList>
            <person name="Vandepol N."/>
            <person name="Liber J."/>
            <person name="Desiro A."/>
            <person name="Na H."/>
            <person name="Kennedy M."/>
            <person name="Barry K."/>
            <person name="Grigoriev I.V."/>
            <person name="Miller A.N."/>
            <person name="O'Donnell K."/>
            <person name="Stajich J.E."/>
            <person name="Bonito G."/>
        </authorList>
    </citation>
    <scope>NUCLEOTIDE SEQUENCE</scope>
    <source>
        <strain evidence="1">MES-2147</strain>
    </source>
</reference>
<sequence>MRLTTSPESSSSAFSLSEPSSALVSVKQYILELFTDDAEWIQRLPKDQTIDHDLNGRLSSAYNHLSASRENENIEKTLEVLLQHGLVVPKSPPSPSSVAHHLADTILRLLNWYLSKRLGINTHLFSTRTRAHLYKADERVPCPRILQTSAR</sequence>
<keyword evidence="2" id="KW-1185">Reference proteome</keyword>
<proteinExistence type="predicted"/>